<dbReference type="AlphaFoldDB" id="A0A163MG35"/>
<feature type="compositionally biased region" description="Polar residues" evidence="1">
    <location>
        <begin position="274"/>
        <end position="288"/>
    </location>
</feature>
<feature type="compositionally biased region" description="Low complexity" evidence="1">
    <location>
        <begin position="289"/>
        <end position="309"/>
    </location>
</feature>
<sequence>MALLFPTFPSSSIEQLAYSINELFDEINGYLEDQGKTTSPSTQGSNDSELIDNAGTGAGTLLGQYDHYSYLKSVKPIPQDNVFLKNEDRLRHHLEDLALDEPMEGTQSTSCNNKATTYTPSWNESTLHSQYSNQDDDYCDDETGVSMPPTCIIPLDDFDTQHHNDGVLDMLPDGNKHLVDELPLLTPAQRIGEPHTVVLRTNMARDVGSHEDRINAYSNAYSHCIMAGTDLVPWIKKQYIKGPPDLMMRYTPQSRQPSKTRFGLFKRYSRSVNPMPQSIITPANSYTDVSKSSGSSVSSPLLSSQPLSQTQRTPIDQPALSSNTENQHAPHNDTSFMQYQGPPSPIPSSSSSATKDRSTSSLNSKSPTPMSFNASKHSWNRHLSPSNDLPMPTPHQQPTRIVSPYSRRSHNQRQEIQGRDQYQYPRYQPAPSCHPIPPDQDPHFSLRPYRSTSNIDIQSFPYATPYSSRNATQNRAIYRARSNDPLDPRAYDTTMEMRRRQRFSTPPTTCYHPSGNFIPSRPRRLSGSTPGCSKRPTIRRRSTGNDDRYNSDYGYPAKHHRHQQPTALDGLGAFFPHMPKHTLALYLQEAHGDFYLAKDLCIEDIMTGRV</sequence>
<protein>
    <recommendedName>
        <fullName evidence="4">CUE domain-containing protein</fullName>
    </recommendedName>
</protein>
<feature type="region of interest" description="Disordered" evidence="1">
    <location>
        <begin position="500"/>
        <end position="562"/>
    </location>
</feature>
<keyword evidence="3" id="KW-1185">Reference proteome</keyword>
<accession>A0A163MG35</accession>
<proteinExistence type="predicted"/>
<dbReference type="EMBL" id="LT554414">
    <property type="protein sequence ID" value="SAM04639.1"/>
    <property type="molecule type" value="Genomic_DNA"/>
</dbReference>
<evidence type="ECO:0000313" key="2">
    <source>
        <dbReference type="EMBL" id="SAM04639.1"/>
    </source>
</evidence>
<feature type="compositionally biased region" description="Polar residues" evidence="1">
    <location>
        <begin position="362"/>
        <end position="387"/>
    </location>
</feature>
<dbReference type="Proteomes" id="UP000078561">
    <property type="component" value="Unassembled WGS sequence"/>
</dbReference>
<organism evidence="2">
    <name type="scientific">Absidia glauca</name>
    <name type="common">Pin mould</name>
    <dbReference type="NCBI Taxonomy" id="4829"/>
    <lineage>
        <taxon>Eukaryota</taxon>
        <taxon>Fungi</taxon>
        <taxon>Fungi incertae sedis</taxon>
        <taxon>Mucoromycota</taxon>
        <taxon>Mucoromycotina</taxon>
        <taxon>Mucoromycetes</taxon>
        <taxon>Mucorales</taxon>
        <taxon>Cunninghamellaceae</taxon>
        <taxon>Absidia</taxon>
    </lineage>
</organism>
<dbReference type="InParanoid" id="A0A163MG35"/>
<reference evidence="2" key="1">
    <citation type="submission" date="2016-04" db="EMBL/GenBank/DDBJ databases">
        <authorList>
            <person name="Evans L.H."/>
            <person name="Alamgir A."/>
            <person name="Owens N."/>
            <person name="Weber N.D."/>
            <person name="Virtaneva K."/>
            <person name="Barbian K."/>
            <person name="Babar A."/>
            <person name="Rosenke K."/>
        </authorList>
    </citation>
    <scope>NUCLEOTIDE SEQUENCE [LARGE SCALE GENOMIC DNA]</scope>
    <source>
        <strain evidence="2">CBS 101.48</strain>
    </source>
</reference>
<dbReference type="OrthoDB" id="2283499at2759"/>
<name>A0A163MG35_ABSGL</name>
<feature type="region of interest" description="Disordered" evidence="1">
    <location>
        <begin position="274"/>
        <end position="444"/>
    </location>
</feature>
<evidence type="ECO:0000256" key="1">
    <source>
        <dbReference type="SAM" id="MobiDB-lite"/>
    </source>
</evidence>
<feature type="compositionally biased region" description="Polar residues" evidence="1">
    <location>
        <begin position="310"/>
        <end position="338"/>
    </location>
</feature>
<evidence type="ECO:0000313" key="3">
    <source>
        <dbReference type="Proteomes" id="UP000078561"/>
    </source>
</evidence>
<evidence type="ECO:0008006" key="4">
    <source>
        <dbReference type="Google" id="ProtNLM"/>
    </source>
</evidence>
<gene>
    <name evidence="2" type="primary">ABSGL_10505.1 scaffold 12026</name>
</gene>